<name>A0A8T0IZ43_CERPU</name>
<feature type="domain" description="Ternary complex factor MIP1 leucine-zipper" evidence="3">
    <location>
        <begin position="38"/>
        <end position="115"/>
    </location>
</feature>
<feature type="region of interest" description="Disordered" evidence="2">
    <location>
        <begin position="507"/>
        <end position="529"/>
    </location>
</feature>
<keyword evidence="1" id="KW-0175">Coiled coil</keyword>
<dbReference type="Pfam" id="PF14389">
    <property type="entry name" value="Lzipper-MIP1"/>
    <property type="match status" value="1"/>
</dbReference>
<evidence type="ECO:0000259" key="3">
    <source>
        <dbReference type="Pfam" id="PF14389"/>
    </source>
</evidence>
<dbReference type="PANTHER" id="PTHR46248:SF4">
    <property type="entry name" value="OS01G0147800 PROTEIN"/>
    <property type="match status" value="1"/>
</dbReference>
<feature type="coiled-coil region" evidence="1">
    <location>
        <begin position="87"/>
        <end position="114"/>
    </location>
</feature>
<evidence type="ECO:0000256" key="2">
    <source>
        <dbReference type="SAM" id="MobiDB-lite"/>
    </source>
</evidence>
<gene>
    <name evidence="4" type="ORF">KC19_2G248200</name>
</gene>
<evidence type="ECO:0000313" key="4">
    <source>
        <dbReference type="EMBL" id="KAG0588507.1"/>
    </source>
</evidence>
<dbReference type="Proteomes" id="UP000822688">
    <property type="component" value="Chromosome 2"/>
</dbReference>
<dbReference type="InterPro" id="IPR025757">
    <property type="entry name" value="MIP1_Leuzipper"/>
</dbReference>
<feature type="compositionally biased region" description="Polar residues" evidence="2">
    <location>
        <begin position="196"/>
        <end position="205"/>
    </location>
</feature>
<reference evidence="4" key="1">
    <citation type="submission" date="2020-06" db="EMBL/GenBank/DDBJ databases">
        <title>WGS assembly of Ceratodon purpureus strain R40.</title>
        <authorList>
            <person name="Carey S.B."/>
            <person name="Jenkins J."/>
            <person name="Shu S."/>
            <person name="Lovell J.T."/>
            <person name="Sreedasyam A."/>
            <person name="Maumus F."/>
            <person name="Tiley G.P."/>
            <person name="Fernandez-Pozo N."/>
            <person name="Barry K."/>
            <person name="Chen C."/>
            <person name="Wang M."/>
            <person name="Lipzen A."/>
            <person name="Daum C."/>
            <person name="Saski C.A."/>
            <person name="Payton A.C."/>
            <person name="Mcbreen J.C."/>
            <person name="Conrad R.E."/>
            <person name="Kollar L.M."/>
            <person name="Olsson S."/>
            <person name="Huttunen S."/>
            <person name="Landis J.B."/>
            <person name="Wickett N.J."/>
            <person name="Johnson M.G."/>
            <person name="Rensing S.A."/>
            <person name="Grimwood J."/>
            <person name="Schmutz J."/>
            <person name="Mcdaniel S.F."/>
        </authorList>
    </citation>
    <scope>NUCLEOTIDE SEQUENCE</scope>
    <source>
        <strain evidence="4">R40</strain>
    </source>
</reference>
<feature type="compositionally biased region" description="Low complexity" evidence="2">
    <location>
        <begin position="514"/>
        <end position="529"/>
    </location>
</feature>
<accession>A0A8T0IZ43</accession>
<feature type="compositionally biased region" description="Polar residues" evidence="2">
    <location>
        <begin position="224"/>
        <end position="243"/>
    </location>
</feature>
<feature type="compositionally biased region" description="Polar residues" evidence="2">
    <location>
        <begin position="311"/>
        <end position="321"/>
    </location>
</feature>
<dbReference type="AlphaFoldDB" id="A0A8T0IZ43"/>
<keyword evidence="5" id="KW-1185">Reference proteome</keyword>
<feature type="region of interest" description="Disordered" evidence="2">
    <location>
        <begin position="147"/>
        <end position="176"/>
    </location>
</feature>
<evidence type="ECO:0000256" key="1">
    <source>
        <dbReference type="SAM" id="Coils"/>
    </source>
</evidence>
<protein>
    <recommendedName>
        <fullName evidence="3">Ternary complex factor MIP1 leucine-zipper domain-containing protein</fullName>
    </recommendedName>
</protein>
<dbReference type="EMBL" id="CM026422">
    <property type="protein sequence ID" value="KAG0588507.1"/>
    <property type="molecule type" value="Genomic_DNA"/>
</dbReference>
<feature type="region of interest" description="Disordered" evidence="2">
    <location>
        <begin position="288"/>
        <end position="423"/>
    </location>
</feature>
<feature type="region of interest" description="Disordered" evidence="2">
    <location>
        <begin position="196"/>
        <end position="252"/>
    </location>
</feature>
<feature type="compositionally biased region" description="Polar residues" evidence="2">
    <location>
        <begin position="370"/>
        <end position="396"/>
    </location>
</feature>
<dbReference type="PANTHER" id="PTHR46248">
    <property type="entry name" value="EXPRESSED PROTEIN"/>
    <property type="match status" value="1"/>
</dbReference>
<sequence length="597" mass="66526">MQDIPYDVSHVPIDYDEYSYVKEVSNKISRKDERRERNNELAALERDVSKLQKQLIIEINMRNALNRGLSRPLGSLPRIYASLPVETRELLLEVAVLEEEIVSLEKQVVHLGREIDIEVMPTTDKEPVLQNSNQDTAPENVKILDYPSVSAKDSARVNSKPSLSPRKSIDQKCNLSNPSLLSRKVTENKSSFIKTVSNPSRNSVDIGSHMKSSRSPKDSPELRITSTLVPPQKPQLQRSSSLPKVSRNTKDLKTRRLSLAKKEPQEITFSPTHTVPFIPMKISTAKEDEEHGISFESTGSPLSPAPLSPSDFGSSCSQPSRIKTENGKPPMTRNALLGRKDLHSNKVAPTARILKAQSTPRPPGQEKGLQHTSRLPRQSPTADTTSTQRTMKSSTAAFERRMNTQRSSSTPNPSATSNCDSNLQVPVDAELGKVETNNEDTPVMGELDGECKSTRLSPDFTKINQPNYSPVRYSNLGMENEADSVFLSEEVIKLLKTIYGNMQERQTPLESDFDSSSQASVSPSHFSASPDDYEIRGAADINFKLSDCYTGSYNSKRSVSMKYMRDCGEVADALDPYTYLNRGNMSNRADFHQRLMS</sequence>
<evidence type="ECO:0000313" key="5">
    <source>
        <dbReference type="Proteomes" id="UP000822688"/>
    </source>
</evidence>
<comment type="caution">
    <text evidence="4">The sequence shown here is derived from an EMBL/GenBank/DDBJ whole genome shotgun (WGS) entry which is preliminary data.</text>
</comment>
<feature type="compositionally biased region" description="Low complexity" evidence="2">
    <location>
        <begin position="407"/>
        <end position="418"/>
    </location>
</feature>
<proteinExistence type="predicted"/>
<organism evidence="4 5">
    <name type="scientific">Ceratodon purpureus</name>
    <name type="common">Fire moss</name>
    <name type="synonym">Dicranum purpureum</name>
    <dbReference type="NCBI Taxonomy" id="3225"/>
    <lineage>
        <taxon>Eukaryota</taxon>
        <taxon>Viridiplantae</taxon>
        <taxon>Streptophyta</taxon>
        <taxon>Embryophyta</taxon>
        <taxon>Bryophyta</taxon>
        <taxon>Bryophytina</taxon>
        <taxon>Bryopsida</taxon>
        <taxon>Dicranidae</taxon>
        <taxon>Pseudoditrichales</taxon>
        <taxon>Ditrichaceae</taxon>
        <taxon>Ceratodon</taxon>
    </lineage>
</organism>